<dbReference type="EMBL" id="BKCJ010004039">
    <property type="protein sequence ID" value="GEU58660.1"/>
    <property type="molecule type" value="Genomic_DNA"/>
</dbReference>
<reference evidence="3" key="1">
    <citation type="journal article" date="2019" name="Sci. Rep.">
        <title>Draft genome of Tanacetum cinerariifolium, the natural source of mosquito coil.</title>
        <authorList>
            <person name="Yamashiro T."/>
            <person name="Shiraishi A."/>
            <person name="Satake H."/>
            <person name="Nakayama K."/>
        </authorList>
    </citation>
    <scope>NUCLEOTIDE SEQUENCE</scope>
</reference>
<dbReference type="PANTHER" id="PTHR11439:SF495">
    <property type="entry name" value="REVERSE TRANSCRIPTASE, RNA-DEPENDENT DNA POLYMERASE-RELATED"/>
    <property type="match status" value="1"/>
</dbReference>
<protein>
    <recommendedName>
        <fullName evidence="2">Reverse transcriptase Ty1/copia-type domain-containing protein</fullName>
    </recommendedName>
</protein>
<comment type="caution">
    <text evidence="3">The sequence shown here is derived from an EMBL/GenBank/DDBJ whole genome shotgun (WGS) entry which is preliminary data.</text>
</comment>
<evidence type="ECO:0000259" key="2">
    <source>
        <dbReference type="Pfam" id="PF07727"/>
    </source>
</evidence>
<dbReference type="SUPFAM" id="SSF56672">
    <property type="entry name" value="DNA/RNA polymerases"/>
    <property type="match status" value="1"/>
</dbReference>
<name>A0A6L2LBX4_TANCI</name>
<feature type="compositionally biased region" description="Acidic residues" evidence="1">
    <location>
        <begin position="80"/>
        <end position="93"/>
    </location>
</feature>
<dbReference type="PANTHER" id="PTHR11439">
    <property type="entry name" value="GAG-POL-RELATED RETROTRANSPOSON"/>
    <property type="match status" value="1"/>
</dbReference>
<dbReference type="Pfam" id="PF07727">
    <property type="entry name" value="RVT_2"/>
    <property type="match status" value="1"/>
</dbReference>
<evidence type="ECO:0000256" key="1">
    <source>
        <dbReference type="SAM" id="MobiDB-lite"/>
    </source>
</evidence>
<dbReference type="CDD" id="cd09272">
    <property type="entry name" value="RNase_HI_RT_Ty1"/>
    <property type="match status" value="1"/>
</dbReference>
<sequence>MNKLVKGNLVRGLPSKTESVATACYVLNRVLVTKPHDKTPYELLTGDKPSISYLKPFGCHVTILNTSDPLGKFDNKLDEGSQEDDSDSDDEPDVLIIQSTPSPVVPIVNKATTQNDGTKFGLAKPNADNLDELAKLQALQRKEQAGTEEADRLGLAFHSQNTILGVGSASIEAMQAEMQQFRNQKVWVLVTLPDEKRAIGTKWILKKKRDIRGIVCINKARLVAQDYRQEEGIDYTGVFAPSEFKMSSMGPLTFFLGLQVDQRSDGIFIHQEKEKDVPDEPISVHFYRSMIGCLMYLIATRPDIMFAVCAAARHQVTPKTSKLLSVNRIFKYLTAYPTSLWYPRDSSFDLEAFSDSDYASVNGDRKSTTGGCQFLKKRLIYWQCKKQTIVTTSSYEAEYVAAASCCGQSTWSMRLFERGFCCLRPILLVGTVTASPSVPAKPSSPLRDPSKGKAVATSSSHVTALTAKELVNQQAAILEVEIQELLKQELKQSIDAEQVYLDSLLAQRVAEEQDRESMVSAAQSTHTQAELDRVALNLTNEEWIGLVDQVRANPSLSAELLGADVSEDTFSIRMVELMNGRRKAIAEMKAKAQREKPITPAQQKEFMRTFAKNQSSVIYSTGWTWKDVRGPTDDQLWIETTFVSAGTTIAAGDPILVVTSVSVGFSVSAASSILVVTPIAAGVSTTAGASGSARRAFEEIFKEEIYSRKRTLPSPSKLKSDALPFDKDDPEAEFKRYLRQAYDDDEPAEPISLSLVSGITTWEIIPTEFGRGEIHVITRADGAVKRFSTLKELMYWAGRADLMVLYGLILDKYKTERAIDKKYPLTPETLQRMMNHGLEIDKDPSGNDLTTTIQLIQSLLNQLNPAA</sequence>
<feature type="region of interest" description="Disordered" evidence="1">
    <location>
        <begin position="74"/>
        <end position="94"/>
    </location>
</feature>
<evidence type="ECO:0000313" key="3">
    <source>
        <dbReference type="EMBL" id="GEU58660.1"/>
    </source>
</evidence>
<dbReference type="AlphaFoldDB" id="A0A6L2LBX4"/>
<gene>
    <name evidence="3" type="ORF">Tci_030638</name>
</gene>
<dbReference type="InterPro" id="IPR043502">
    <property type="entry name" value="DNA/RNA_pol_sf"/>
</dbReference>
<feature type="domain" description="Reverse transcriptase Ty1/copia-type" evidence="2">
    <location>
        <begin position="185"/>
        <end position="241"/>
    </location>
</feature>
<organism evidence="3">
    <name type="scientific">Tanacetum cinerariifolium</name>
    <name type="common">Dalmatian daisy</name>
    <name type="synonym">Chrysanthemum cinerariifolium</name>
    <dbReference type="NCBI Taxonomy" id="118510"/>
    <lineage>
        <taxon>Eukaryota</taxon>
        <taxon>Viridiplantae</taxon>
        <taxon>Streptophyta</taxon>
        <taxon>Embryophyta</taxon>
        <taxon>Tracheophyta</taxon>
        <taxon>Spermatophyta</taxon>
        <taxon>Magnoliopsida</taxon>
        <taxon>eudicotyledons</taxon>
        <taxon>Gunneridae</taxon>
        <taxon>Pentapetalae</taxon>
        <taxon>asterids</taxon>
        <taxon>campanulids</taxon>
        <taxon>Asterales</taxon>
        <taxon>Asteraceae</taxon>
        <taxon>Asteroideae</taxon>
        <taxon>Anthemideae</taxon>
        <taxon>Anthemidinae</taxon>
        <taxon>Tanacetum</taxon>
    </lineage>
</organism>
<proteinExistence type="predicted"/>
<dbReference type="InterPro" id="IPR013103">
    <property type="entry name" value="RVT_2"/>
</dbReference>
<accession>A0A6L2LBX4</accession>